<feature type="domain" description="Protein kinase" evidence="1">
    <location>
        <begin position="42"/>
        <end position="254"/>
    </location>
</feature>
<dbReference type="PROSITE" id="PS50011">
    <property type="entry name" value="PROTEIN_KINASE_DOM"/>
    <property type="match status" value="1"/>
</dbReference>
<dbReference type="GO" id="GO:0005524">
    <property type="term" value="F:ATP binding"/>
    <property type="evidence" value="ECO:0007669"/>
    <property type="project" value="InterPro"/>
</dbReference>
<dbReference type="AlphaFoldDB" id="A0A6C0H1F6"/>
<proteinExistence type="predicted"/>
<evidence type="ECO:0000259" key="1">
    <source>
        <dbReference type="PROSITE" id="PS50011"/>
    </source>
</evidence>
<dbReference type="InterPro" id="IPR011009">
    <property type="entry name" value="Kinase-like_dom_sf"/>
</dbReference>
<dbReference type="EMBL" id="MN739844">
    <property type="protein sequence ID" value="QHT74247.1"/>
    <property type="molecule type" value="Genomic_DNA"/>
</dbReference>
<dbReference type="SUPFAM" id="SSF56112">
    <property type="entry name" value="Protein kinase-like (PK-like)"/>
    <property type="match status" value="1"/>
</dbReference>
<dbReference type="GO" id="GO:0004672">
    <property type="term" value="F:protein kinase activity"/>
    <property type="evidence" value="ECO:0007669"/>
    <property type="project" value="InterPro"/>
</dbReference>
<sequence>MNFQNKYLKYKSKYLKLRNKILLGGTTIQEYLLKPGLTKFEKALANFIWEDTSGNPEDDINFDFEIKAVYNRLYIPKENKEEKIKIINLDMNNLLLKYPDETKINYIKNDIDGVVLVFKTIVIRIFKCDFIYKNNLNELFDLLSLNKSLYLEEICEIYINEGNNLYYVVSNKITAFESNTKLQADKIPQIRDNIKNGLEYLNSRGWYHHDARIDNIGYDTITKTYRLFDFGSSRNKINNDIEMLEGSIEFRSRI</sequence>
<dbReference type="InterPro" id="IPR000719">
    <property type="entry name" value="Prot_kinase_dom"/>
</dbReference>
<dbReference type="Gene3D" id="1.10.510.10">
    <property type="entry name" value="Transferase(Phosphotransferase) domain 1"/>
    <property type="match status" value="1"/>
</dbReference>
<reference evidence="2" key="1">
    <citation type="journal article" date="2020" name="Nature">
        <title>Giant virus diversity and host interactions through global metagenomics.</title>
        <authorList>
            <person name="Schulz F."/>
            <person name="Roux S."/>
            <person name="Paez-Espino D."/>
            <person name="Jungbluth S."/>
            <person name="Walsh D.A."/>
            <person name="Denef V.J."/>
            <person name="McMahon K.D."/>
            <person name="Konstantinidis K.T."/>
            <person name="Eloe-Fadrosh E.A."/>
            <person name="Kyrpides N.C."/>
            <person name="Woyke T."/>
        </authorList>
    </citation>
    <scope>NUCLEOTIDE SEQUENCE</scope>
    <source>
        <strain evidence="2">GVMAG-M-3300023179-4</strain>
    </source>
</reference>
<accession>A0A6C0H1F6</accession>
<organism evidence="2">
    <name type="scientific">viral metagenome</name>
    <dbReference type="NCBI Taxonomy" id="1070528"/>
    <lineage>
        <taxon>unclassified sequences</taxon>
        <taxon>metagenomes</taxon>
        <taxon>organismal metagenomes</taxon>
    </lineage>
</organism>
<protein>
    <recommendedName>
        <fullName evidence="1">Protein kinase domain-containing protein</fullName>
    </recommendedName>
</protein>
<name>A0A6C0H1F6_9ZZZZ</name>
<evidence type="ECO:0000313" key="2">
    <source>
        <dbReference type="EMBL" id="QHT74247.1"/>
    </source>
</evidence>